<dbReference type="PRINTS" id="PR01262">
    <property type="entry name" value="INNEXIN"/>
</dbReference>
<comment type="caution">
    <text evidence="12">Lacks conserved residue(s) required for the propagation of feature annotation.</text>
</comment>
<dbReference type="PANTHER" id="PTHR11893">
    <property type="entry name" value="INNEXIN"/>
    <property type="match status" value="1"/>
</dbReference>
<dbReference type="GO" id="GO:0034220">
    <property type="term" value="P:monoatomic ion transmembrane transport"/>
    <property type="evidence" value="ECO:0007669"/>
    <property type="project" value="UniProtKB-KW"/>
</dbReference>
<evidence type="ECO:0000256" key="12">
    <source>
        <dbReference type="RuleBase" id="RU010713"/>
    </source>
</evidence>
<comment type="function">
    <text evidence="12">Structural component of the gap junctions.</text>
</comment>
<dbReference type="AlphaFoldDB" id="A0A2S2QLY3"/>
<keyword evidence="4" id="KW-1003">Cell membrane</keyword>
<sequence>MCLANIVVQIYFMNRFFDGEFITYGLRVIGMSSEHQDDRVDPMVYIFPRVTKCTFHKFGPSGTVEKHDSLCLLPLNIVNEKTYIFIWFWYVMLLLALVLMVGHRILIMYNLKARKNALRYRHYRLITDDVAKAVTNKVSVGDWWVLYMLGKNLDPIIYREVVREIAKKAGN</sequence>
<dbReference type="GO" id="GO:0005886">
    <property type="term" value="C:plasma membrane"/>
    <property type="evidence" value="ECO:0007669"/>
    <property type="project" value="UniProtKB-SubCell"/>
</dbReference>
<evidence type="ECO:0000256" key="9">
    <source>
        <dbReference type="ARBA" id="ARBA00023065"/>
    </source>
</evidence>
<evidence type="ECO:0000256" key="5">
    <source>
        <dbReference type="ARBA" id="ARBA00022692"/>
    </source>
</evidence>
<protein>
    <recommendedName>
        <fullName evidence="12">Innexin</fullName>
    </recommendedName>
</protein>
<evidence type="ECO:0000256" key="4">
    <source>
        <dbReference type="ARBA" id="ARBA00022475"/>
    </source>
</evidence>
<dbReference type="PROSITE" id="PS51013">
    <property type="entry name" value="PANNEXIN"/>
    <property type="match status" value="1"/>
</dbReference>
<accession>A0A2S2QLY3</accession>
<gene>
    <name evidence="13" type="primary">inx1_0</name>
    <name evidence="12" type="synonym">inx</name>
    <name evidence="13" type="ORF">g.136468</name>
</gene>
<keyword evidence="10 12" id="KW-0472">Membrane</keyword>
<evidence type="ECO:0000256" key="8">
    <source>
        <dbReference type="ARBA" id="ARBA00022989"/>
    </source>
</evidence>
<evidence type="ECO:0000313" key="13">
    <source>
        <dbReference type="EMBL" id="MBY78734.1"/>
    </source>
</evidence>
<dbReference type="InterPro" id="IPR000990">
    <property type="entry name" value="Innexin"/>
</dbReference>
<feature type="transmembrane region" description="Helical" evidence="12">
    <location>
        <begin position="84"/>
        <end position="111"/>
    </location>
</feature>
<name>A0A2S2QLY3_9HEMI</name>
<dbReference type="GO" id="GO:0005243">
    <property type="term" value="F:gap junction channel activity"/>
    <property type="evidence" value="ECO:0007669"/>
    <property type="project" value="TreeGrafter"/>
</dbReference>
<organism evidence="13">
    <name type="scientific">Sipha flava</name>
    <name type="common">yellow sugarcane aphid</name>
    <dbReference type="NCBI Taxonomy" id="143950"/>
    <lineage>
        <taxon>Eukaryota</taxon>
        <taxon>Metazoa</taxon>
        <taxon>Ecdysozoa</taxon>
        <taxon>Arthropoda</taxon>
        <taxon>Hexapoda</taxon>
        <taxon>Insecta</taxon>
        <taxon>Pterygota</taxon>
        <taxon>Neoptera</taxon>
        <taxon>Paraneoptera</taxon>
        <taxon>Hemiptera</taxon>
        <taxon>Sternorrhyncha</taxon>
        <taxon>Aphidomorpha</taxon>
        <taxon>Aphidoidea</taxon>
        <taxon>Aphididae</taxon>
        <taxon>Sipha</taxon>
    </lineage>
</organism>
<dbReference type="Pfam" id="PF00876">
    <property type="entry name" value="Innexin"/>
    <property type="match status" value="1"/>
</dbReference>
<comment type="similarity">
    <text evidence="12">Belongs to the pannexin family.</text>
</comment>
<evidence type="ECO:0000256" key="3">
    <source>
        <dbReference type="ARBA" id="ARBA00022448"/>
    </source>
</evidence>
<comment type="subcellular location">
    <subcellularLocation>
        <location evidence="1">Cell junction</location>
        <location evidence="1">Gap junction</location>
    </subcellularLocation>
    <subcellularLocation>
        <location evidence="2 12">Cell membrane</location>
        <topology evidence="2 12">Multi-pass membrane protein</topology>
    </subcellularLocation>
</comment>
<evidence type="ECO:0000256" key="2">
    <source>
        <dbReference type="ARBA" id="ARBA00004651"/>
    </source>
</evidence>
<evidence type="ECO:0000256" key="11">
    <source>
        <dbReference type="ARBA" id="ARBA00023303"/>
    </source>
</evidence>
<dbReference type="GO" id="GO:0005921">
    <property type="term" value="C:gap junction"/>
    <property type="evidence" value="ECO:0007669"/>
    <property type="project" value="UniProtKB-SubCell"/>
</dbReference>
<dbReference type="EMBL" id="GGMS01009531">
    <property type="protein sequence ID" value="MBY78734.1"/>
    <property type="molecule type" value="Transcribed_RNA"/>
</dbReference>
<keyword evidence="9 12" id="KW-0406">Ion transport</keyword>
<dbReference type="PANTHER" id="PTHR11893:SF39">
    <property type="entry name" value="INNEXIN INX1"/>
    <property type="match status" value="1"/>
</dbReference>
<reference evidence="13" key="1">
    <citation type="submission" date="2018-04" db="EMBL/GenBank/DDBJ databases">
        <title>Transcriptome assembly of Sipha flava.</title>
        <authorList>
            <person name="Scully E.D."/>
            <person name="Geib S.M."/>
            <person name="Palmer N.A."/>
            <person name="Koch K."/>
            <person name="Bradshaw J."/>
            <person name="Heng-Moss T."/>
            <person name="Sarath G."/>
        </authorList>
    </citation>
    <scope>NUCLEOTIDE SEQUENCE</scope>
</reference>
<evidence type="ECO:0000256" key="6">
    <source>
        <dbReference type="ARBA" id="ARBA00022868"/>
    </source>
</evidence>
<keyword evidence="8 12" id="KW-1133">Transmembrane helix</keyword>
<keyword evidence="6" id="KW-0303">Gap junction</keyword>
<keyword evidence="5 12" id="KW-0812">Transmembrane</keyword>
<proteinExistence type="inferred from homology"/>
<keyword evidence="7" id="KW-0965">Cell junction</keyword>
<evidence type="ECO:0000256" key="10">
    <source>
        <dbReference type="ARBA" id="ARBA00023136"/>
    </source>
</evidence>
<evidence type="ECO:0000256" key="7">
    <source>
        <dbReference type="ARBA" id="ARBA00022949"/>
    </source>
</evidence>
<keyword evidence="3 12" id="KW-0813">Transport</keyword>
<keyword evidence="11 12" id="KW-0407">Ion channel</keyword>
<dbReference type="OrthoDB" id="5867527at2759"/>
<evidence type="ECO:0000256" key="1">
    <source>
        <dbReference type="ARBA" id="ARBA00004610"/>
    </source>
</evidence>